<reference evidence="4 5" key="1">
    <citation type="journal article" date="2010" name="Nature">
        <title>The Ectocarpus genome and the independent evolution of multicellularity in brown algae.</title>
        <authorList>
            <person name="Cock J.M."/>
            <person name="Sterck L."/>
            <person name="Rouze P."/>
            <person name="Scornet D."/>
            <person name="Allen A.E."/>
            <person name="Amoutzias G."/>
            <person name="Anthouard V."/>
            <person name="Artiguenave F."/>
            <person name="Aury J.M."/>
            <person name="Badger J.H."/>
            <person name="Beszteri B."/>
            <person name="Billiau K."/>
            <person name="Bonnet E."/>
            <person name="Bothwell J.H."/>
            <person name="Bowler C."/>
            <person name="Boyen C."/>
            <person name="Brownlee C."/>
            <person name="Carrano C.J."/>
            <person name="Charrier B."/>
            <person name="Cho G.Y."/>
            <person name="Coelho S.M."/>
            <person name="Collen J."/>
            <person name="Corre E."/>
            <person name="Da Silva C."/>
            <person name="Delage L."/>
            <person name="Delaroque N."/>
            <person name="Dittami S.M."/>
            <person name="Doulbeau S."/>
            <person name="Elias M."/>
            <person name="Farnham G."/>
            <person name="Gachon C.M."/>
            <person name="Gschloessl B."/>
            <person name="Heesch S."/>
            <person name="Jabbari K."/>
            <person name="Jubin C."/>
            <person name="Kawai H."/>
            <person name="Kimura K."/>
            <person name="Kloareg B."/>
            <person name="Kupper F.C."/>
            <person name="Lang D."/>
            <person name="Le Bail A."/>
            <person name="Leblanc C."/>
            <person name="Lerouge P."/>
            <person name="Lohr M."/>
            <person name="Lopez P.J."/>
            <person name="Martens C."/>
            <person name="Maumus F."/>
            <person name="Michel G."/>
            <person name="Miranda-Saavedra D."/>
            <person name="Morales J."/>
            <person name="Moreau H."/>
            <person name="Motomura T."/>
            <person name="Nagasato C."/>
            <person name="Napoli C.A."/>
            <person name="Nelson D.R."/>
            <person name="Nyvall-Collen P."/>
            <person name="Peters A.F."/>
            <person name="Pommier C."/>
            <person name="Potin P."/>
            <person name="Poulain J."/>
            <person name="Quesneville H."/>
            <person name="Read B."/>
            <person name="Rensing S.A."/>
            <person name="Ritter A."/>
            <person name="Rousvoal S."/>
            <person name="Samanta M."/>
            <person name="Samson G."/>
            <person name="Schroeder D.C."/>
            <person name="Segurens B."/>
            <person name="Strittmatter M."/>
            <person name="Tonon T."/>
            <person name="Tregear J.W."/>
            <person name="Valentin K."/>
            <person name="von Dassow P."/>
            <person name="Yamagishi T."/>
            <person name="Van de Peer Y."/>
            <person name="Wincker P."/>
        </authorList>
    </citation>
    <scope>NUCLEOTIDE SEQUENCE [LARGE SCALE GENOMIC DNA]</scope>
    <source>
        <strain evidence="5">Ec32 / CCAP1310/4</strain>
    </source>
</reference>
<dbReference type="SUPFAM" id="SSF51161">
    <property type="entry name" value="Trimeric LpxA-like enzymes"/>
    <property type="match status" value="1"/>
</dbReference>
<evidence type="ECO:0000313" key="4">
    <source>
        <dbReference type="EMBL" id="CBN76046.1"/>
    </source>
</evidence>
<dbReference type="EMBL" id="FN649727">
    <property type="protein sequence ID" value="CBN76046.1"/>
    <property type="molecule type" value="Genomic_DNA"/>
</dbReference>
<evidence type="ECO:0000256" key="1">
    <source>
        <dbReference type="ARBA" id="ARBA00022490"/>
    </source>
</evidence>
<evidence type="ECO:0000313" key="5">
    <source>
        <dbReference type="Proteomes" id="UP000002630"/>
    </source>
</evidence>
<keyword evidence="4" id="KW-0648">Protein biosynthesis</keyword>
<accession>D8LKA1</accession>
<dbReference type="InterPro" id="IPR003307">
    <property type="entry name" value="W2_domain"/>
</dbReference>
<dbReference type="InterPro" id="IPR044123">
    <property type="entry name" value="W2_eIF2B_epsilon"/>
</dbReference>
<dbReference type="AlphaFoldDB" id="D8LKA1"/>
<dbReference type="GO" id="GO:0005851">
    <property type="term" value="C:eukaryotic translation initiation factor 2B complex"/>
    <property type="evidence" value="ECO:0007669"/>
    <property type="project" value="TreeGrafter"/>
</dbReference>
<dbReference type="InterPro" id="IPR056764">
    <property type="entry name" value="LbH_EIF2B3/5"/>
</dbReference>
<keyword evidence="4" id="KW-0396">Initiation factor</keyword>
<evidence type="ECO:0000256" key="2">
    <source>
        <dbReference type="SAM" id="MobiDB-lite"/>
    </source>
</evidence>
<dbReference type="InterPro" id="IPR051956">
    <property type="entry name" value="eIF2B_epsilon"/>
</dbReference>
<dbReference type="eggNOG" id="KOG1461">
    <property type="taxonomic scope" value="Eukaryota"/>
</dbReference>
<name>D8LKA1_ECTSI</name>
<dbReference type="Pfam" id="PF02020">
    <property type="entry name" value="W2"/>
    <property type="match status" value="1"/>
</dbReference>
<dbReference type="GO" id="GO:0005085">
    <property type="term" value="F:guanyl-nucleotide exchange factor activity"/>
    <property type="evidence" value="ECO:0007669"/>
    <property type="project" value="InterPro"/>
</dbReference>
<dbReference type="Proteomes" id="UP000002630">
    <property type="component" value="Linkage Group LG02"/>
</dbReference>
<dbReference type="EMBL" id="FN648478">
    <property type="protein sequence ID" value="CBN76046.1"/>
    <property type="molecule type" value="Genomic_DNA"/>
</dbReference>
<dbReference type="InterPro" id="IPR011004">
    <property type="entry name" value="Trimer_LpxA-like_sf"/>
</dbReference>
<feature type="domain" description="W2" evidence="3">
    <location>
        <begin position="464"/>
        <end position="640"/>
    </location>
</feature>
<dbReference type="OrthoDB" id="424572at2759"/>
<dbReference type="Gene3D" id="2.160.10.10">
    <property type="entry name" value="Hexapeptide repeat proteins"/>
    <property type="match status" value="1"/>
</dbReference>
<sequence>MPKGTGERKGGGAAVEEQEQKLQAILLADSFNTNFRPISSDMPKHKETKKADPLTLMTMCFKEVGAVSSARPILDSLVVGMSKATQQIVLFQNNMEEACLDVNPIFLEEHGELQLRSDLLDCHVDVCSPEVLVQLSDNFDYQDIRQHFVAYEAANHELGNKILAHVVPDAGASFAVRVHDFRLYHEVCRDVILRWMYPLVPDNATTGGVQTQYTYSRVCNYKAPGVNLPRSVRLGNGVVIGADVTVGENTVIERSVIGDGCRIGQGVTLVDSYMWAGSEVGDGARVEGAIVASRAMTKTPAARGGAIVRAGAVVPRGCVLGPDTIVGEGVHLAEFTRVTSGRAEEEDDDDWGDGGGDDEREDSDEGVAPEGGSDGGGVLGPDGVGRVWASEDKQGSDWEDDHSMDSAKEAVDVDKVRCESIGCVEEEAWKRNRWTEFRDEEDDLLDDRDLSDDENGGLQVMAAMDGSEAFHQVVKDMLLNGHQEGHPLDNLLLEIKSYKFAQNREFKECMRPAVELVLDLAGADTGNGMALVAAVKTQLRHWKPLLSKLNVEAGDDVEMIKVVESYALRPECEGTLRAVFRYVVQSFFQEEMVSEDCLERWIQLRRATPQGSPERGLFEQKEVQAFVAWLEDSESSSGEEDDDSDDEASTEEDE</sequence>
<dbReference type="STRING" id="2880.D8LKA1"/>
<dbReference type="Pfam" id="PF25084">
    <property type="entry name" value="LbH_EIF2B"/>
    <property type="match status" value="1"/>
</dbReference>
<gene>
    <name evidence="4" type="primary">EIF2Bepsilon</name>
    <name evidence="4" type="ORF">Esi_0292_0004</name>
</gene>
<feature type="region of interest" description="Disordered" evidence="2">
    <location>
        <begin position="631"/>
        <end position="654"/>
    </location>
</feature>
<organism evidence="4 5">
    <name type="scientific">Ectocarpus siliculosus</name>
    <name type="common">Brown alga</name>
    <name type="synonym">Conferva siliculosa</name>
    <dbReference type="NCBI Taxonomy" id="2880"/>
    <lineage>
        <taxon>Eukaryota</taxon>
        <taxon>Sar</taxon>
        <taxon>Stramenopiles</taxon>
        <taxon>Ochrophyta</taxon>
        <taxon>PX clade</taxon>
        <taxon>Phaeophyceae</taxon>
        <taxon>Ectocarpales</taxon>
        <taxon>Ectocarpaceae</taxon>
        <taxon>Ectocarpus</taxon>
    </lineage>
</organism>
<protein>
    <submittedName>
        <fullName evidence="4">Eukaryotic translation initiation factor 2B epsilon subunit</fullName>
    </submittedName>
</protein>
<proteinExistence type="predicted"/>
<dbReference type="OMA" id="LAQSCKI"/>
<dbReference type="Gene3D" id="1.25.40.180">
    <property type="match status" value="1"/>
</dbReference>
<dbReference type="PROSITE" id="PS51363">
    <property type="entry name" value="W2"/>
    <property type="match status" value="1"/>
</dbReference>
<dbReference type="InterPro" id="IPR016024">
    <property type="entry name" value="ARM-type_fold"/>
</dbReference>
<dbReference type="PANTHER" id="PTHR45887">
    <property type="entry name" value="TRANSLATION INITIATION FACTOR EIF-2B SUBUNIT EPSILON"/>
    <property type="match status" value="1"/>
</dbReference>
<dbReference type="GO" id="GO:0031369">
    <property type="term" value="F:translation initiation factor binding"/>
    <property type="evidence" value="ECO:0007669"/>
    <property type="project" value="InterPro"/>
</dbReference>
<evidence type="ECO:0000259" key="3">
    <source>
        <dbReference type="PROSITE" id="PS51363"/>
    </source>
</evidence>
<keyword evidence="1" id="KW-0963">Cytoplasm</keyword>
<dbReference type="CDD" id="cd11558">
    <property type="entry name" value="W2_eIF2B_epsilon"/>
    <property type="match status" value="1"/>
</dbReference>
<feature type="compositionally biased region" description="Gly residues" evidence="2">
    <location>
        <begin position="372"/>
        <end position="383"/>
    </location>
</feature>
<dbReference type="PANTHER" id="PTHR45887:SF1">
    <property type="entry name" value="TRANSLATION INITIATION FACTOR EIF-2B SUBUNIT EPSILON"/>
    <property type="match status" value="1"/>
</dbReference>
<dbReference type="GO" id="GO:0003743">
    <property type="term" value="F:translation initiation factor activity"/>
    <property type="evidence" value="ECO:0007669"/>
    <property type="project" value="UniProtKB-KW"/>
</dbReference>
<feature type="region of interest" description="Disordered" evidence="2">
    <location>
        <begin position="337"/>
        <end position="407"/>
    </location>
</feature>
<feature type="compositionally biased region" description="Acidic residues" evidence="2">
    <location>
        <begin position="344"/>
        <end position="367"/>
    </location>
</feature>
<dbReference type="InParanoid" id="D8LKA1"/>
<feature type="compositionally biased region" description="Basic and acidic residues" evidence="2">
    <location>
        <begin position="389"/>
        <end position="407"/>
    </location>
</feature>
<dbReference type="SUPFAM" id="SSF48371">
    <property type="entry name" value="ARM repeat"/>
    <property type="match status" value="1"/>
</dbReference>
<keyword evidence="5" id="KW-1185">Reference proteome</keyword>